<comment type="subcellular location">
    <subcellularLocation>
        <location evidence="3 19">Cytoplasm</location>
    </subcellularLocation>
</comment>
<evidence type="ECO:0000313" key="22">
    <source>
        <dbReference type="Proteomes" id="UP000188181"/>
    </source>
</evidence>
<dbReference type="GO" id="GO:0071949">
    <property type="term" value="F:FAD binding"/>
    <property type="evidence" value="ECO:0007669"/>
    <property type="project" value="InterPro"/>
</dbReference>
<keyword evidence="10 19" id="KW-0274">FAD</keyword>
<dbReference type="RefSeq" id="WP_146683418.1">
    <property type="nucleotide sequence ID" value="NZ_CP019646.1"/>
</dbReference>
<dbReference type="KEGG" id="pbas:SMSP2_01587"/>
<dbReference type="GO" id="GO:0051301">
    <property type="term" value="P:cell division"/>
    <property type="evidence" value="ECO:0007669"/>
    <property type="project" value="UniProtKB-KW"/>
</dbReference>
<protein>
    <recommendedName>
        <fullName evidence="6 19">UDP-N-acetylenolpyruvoylglucosamine reductase</fullName>
        <ecNumber evidence="5 19">1.3.1.98</ecNumber>
    </recommendedName>
    <alternativeName>
        <fullName evidence="17 19">UDP-N-acetylmuramate dehydrogenase</fullName>
    </alternativeName>
</protein>
<evidence type="ECO:0000256" key="5">
    <source>
        <dbReference type="ARBA" id="ARBA00012518"/>
    </source>
</evidence>
<evidence type="ECO:0000256" key="14">
    <source>
        <dbReference type="ARBA" id="ARBA00023002"/>
    </source>
</evidence>
<feature type="active site" evidence="19">
    <location>
        <position position="288"/>
    </location>
</feature>
<dbReference type="SUPFAM" id="SSF56176">
    <property type="entry name" value="FAD-binding/transporter-associated domain-like"/>
    <property type="match status" value="1"/>
</dbReference>
<evidence type="ECO:0000256" key="9">
    <source>
        <dbReference type="ARBA" id="ARBA00022630"/>
    </source>
</evidence>
<dbReference type="NCBIfam" id="TIGR00179">
    <property type="entry name" value="murB"/>
    <property type="match status" value="1"/>
</dbReference>
<keyword evidence="8 19" id="KW-0132">Cell division</keyword>
<dbReference type="AlphaFoldDB" id="A0A1Q2MEU4"/>
<feature type="active site" evidence="19">
    <location>
        <position position="170"/>
    </location>
</feature>
<evidence type="ECO:0000256" key="15">
    <source>
        <dbReference type="ARBA" id="ARBA00023306"/>
    </source>
</evidence>
<dbReference type="GO" id="GO:0071555">
    <property type="term" value="P:cell wall organization"/>
    <property type="evidence" value="ECO:0007669"/>
    <property type="project" value="UniProtKB-KW"/>
</dbReference>
<dbReference type="InterPro" id="IPR011601">
    <property type="entry name" value="MurB_C"/>
</dbReference>
<comment type="pathway">
    <text evidence="4 19">Cell wall biogenesis; peptidoglycan biosynthesis.</text>
</comment>
<evidence type="ECO:0000256" key="7">
    <source>
        <dbReference type="ARBA" id="ARBA00022490"/>
    </source>
</evidence>
<organism evidence="21 22">
    <name type="scientific">Limihaloglobus sulfuriphilus</name>
    <dbReference type="NCBI Taxonomy" id="1851148"/>
    <lineage>
        <taxon>Bacteria</taxon>
        <taxon>Pseudomonadati</taxon>
        <taxon>Planctomycetota</taxon>
        <taxon>Phycisphaerae</taxon>
        <taxon>Sedimentisphaerales</taxon>
        <taxon>Sedimentisphaeraceae</taxon>
        <taxon>Limihaloglobus</taxon>
    </lineage>
</organism>
<dbReference type="InterPro" id="IPR016169">
    <property type="entry name" value="FAD-bd_PCMH_sub2"/>
</dbReference>
<evidence type="ECO:0000256" key="3">
    <source>
        <dbReference type="ARBA" id="ARBA00004496"/>
    </source>
</evidence>
<evidence type="ECO:0000256" key="6">
    <source>
        <dbReference type="ARBA" id="ARBA00015188"/>
    </source>
</evidence>
<comment type="function">
    <text evidence="2 19">Cell wall formation.</text>
</comment>
<evidence type="ECO:0000256" key="11">
    <source>
        <dbReference type="ARBA" id="ARBA00022857"/>
    </source>
</evidence>
<sequence>MQLFNGLDSIVKKDAPVGKYTWYGLGGNAEYLIRPDNHEQLAEVAQICTENSIPIHVLGLGSNVLISDAGVKGAVIKLDSAAFSDVSYKGDRVLAGSGASLNEVVLNCVREGLSGLECVTGIPGSVGGAVRMNAGGKFGDIGTSIVSLKLMDDLGSIYVKSKPDIEFDYRSSNITEPFILEAEFKLFKSDPDRVMKATQEIWIYKKNIQPVTGRTAGCVFKNPSVDTAGSLIDRAGLKGLKAGTAQVSEKHGNFIIADKDTKSSDIIELIEIIQQKVQQEFDVELELEIEIWT</sequence>
<feature type="active site" description="Proton donor" evidence="19">
    <location>
        <position position="218"/>
    </location>
</feature>
<evidence type="ECO:0000256" key="1">
    <source>
        <dbReference type="ARBA" id="ARBA00001974"/>
    </source>
</evidence>
<keyword evidence="12 19" id="KW-0133">Cell shape</keyword>
<evidence type="ECO:0000256" key="10">
    <source>
        <dbReference type="ARBA" id="ARBA00022827"/>
    </source>
</evidence>
<dbReference type="STRING" id="1851148.SMSP2_01587"/>
<evidence type="ECO:0000313" key="21">
    <source>
        <dbReference type="EMBL" id="AQQ71221.1"/>
    </source>
</evidence>
<keyword evidence="15 19" id="KW-0131">Cell cycle</keyword>
<evidence type="ECO:0000256" key="18">
    <source>
        <dbReference type="ARBA" id="ARBA00048914"/>
    </source>
</evidence>
<dbReference type="SUPFAM" id="SSF56194">
    <property type="entry name" value="Uridine diphospho-N-Acetylenolpyruvylglucosamine reductase, MurB, C-terminal domain"/>
    <property type="match status" value="1"/>
</dbReference>
<dbReference type="NCBIfam" id="NF010480">
    <property type="entry name" value="PRK13905.1"/>
    <property type="match status" value="1"/>
</dbReference>
<evidence type="ECO:0000256" key="8">
    <source>
        <dbReference type="ARBA" id="ARBA00022618"/>
    </source>
</evidence>
<proteinExistence type="inferred from homology"/>
<dbReference type="UniPathway" id="UPA00219"/>
<evidence type="ECO:0000256" key="16">
    <source>
        <dbReference type="ARBA" id="ARBA00023316"/>
    </source>
</evidence>
<accession>A0A1Q2MEU4</accession>
<dbReference type="InterPro" id="IPR006094">
    <property type="entry name" value="Oxid_FAD_bind_N"/>
</dbReference>
<dbReference type="EMBL" id="CP019646">
    <property type="protein sequence ID" value="AQQ71221.1"/>
    <property type="molecule type" value="Genomic_DNA"/>
</dbReference>
<gene>
    <name evidence="19 21" type="primary">murB</name>
    <name evidence="21" type="ORF">SMSP2_01587</name>
</gene>
<comment type="catalytic activity">
    <reaction evidence="18 19">
        <text>UDP-N-acetyl-alpha-D-muramate + NADP(+) = UDP-N-acetyl-3-O-(1-carboxyvinyl)-alpha-D-glucosamine + NADPH + H(+)</text>
        <dbReference type="Rhea" id="RHEA:12248"/>
        <dbReference type="ChEBI" id="CHEBI:15378"/>
        <dbReference type="ChEBI" id="CHEBI:57783"/>
        <dbReference type="ChEBI" id="CHEBI:58349"/>
        <dbReference type="ChEBI" id="CHEBI:68483"/>
        <dbReference type="ChEBI" id="CHEBI:70757"/>
        <dbReference type="EC" id="1.3.1.98"/>
    </reaction>
</comment>
<dbReference type="Gene3D" id="3.30.465.10">
    <property type="match status" value="1"/>
</dbReference>
<evidence type="ECO:0000256" key="4">
    <source>
        <dbReference type="ARBA" id="ARBA00004752"/>
    </source>
</evidence>
<dbReference type="InterPro" id="IPR016166">
    <property type="entry name" value="FAD-bd_PCMH"/>
</dbReference>
<keyword evidence="13 19" id="KW-0573">Peptidoglycan synthesis</keyword>
<dbReference type="OrthoDB" id="9804753at2"/>
<dbReference type="EC" id="1.3.1.98" evidence="5 19"/>
<evidence type="ECO:0000256" key="12">
    <source>
        <dbReference type="ARBA" id="ARBA00022960"/>
    </source>
</evidence>
<dbReference type="Pfam" id="PF02873">
    <property type="entry name" value="MurB_C"/>
    <property type="match status" value="1"/>
</dbReference>
<evidence type="ECO:0000256" key="17">
    <source>
        <dbReference type="ARBA" id="ARBA00031026"/>
    </source>
</evidence>
<keyword evidence="16 19" id="KW-0961">Cell wall biogenesis/degradation</keyword>
<dbReference type="GO" id="GO:0008762">
    <property type="term" value="F:UDP-N-acetylmuramate dehydrogenase activity"/>
    <property type="evidence" value="ECO:0007669"/>
    <property type="project" value="UniProtKB-UniRule"/>
</dbReference>
<evidence type="ECO:0000256" key="13">
    <source>
        <dbReference type="ARBA" id="ARBA00022984"/>
    </source>
</evidence>
<reference evidence="22" key="1">
    <citation type="submission" date="2017-02" db="EMBL/GenBank/DDBJ databases">
        <title>Comparative genomics and description of representatives of a novel lineage of planctomycetes thriving in anoxic sediments.</title>
        <authorList>
            <person name="Spring S."/>
            <person name="Bunk B."/>
            <person name="Sproer C."/>
        </authorList>
    </citation>
    <scope>NUCLEOTIDE SEQUENCE [LARGE SCALE GENOMIC DNA]</scope>
    <source>
        <strain evidence="22">SM-Chi-D1</strain>
    </source>
</reference>
<dbReference type="PANTHER" id="PTHR21071">
    <property type="entry name" value="UDP-N-ACETYLENOLPYRUVOYLGLUCOSAMINE REDUCTASE"/>
    <property type="match status" value="1"/>
</dbReference>
<dbReference type="InterPro" id="IPR036635">
    <property type="entry name" value="MurB_C_sf"/>
</dbReference>
<evidence type="ECO:0000256" key="2">
    <source>
        <dbReference type="ARBA" id="ARBA00003921"/>
    </source>
</evidence>
<comment type="cofactor">
    <cofactor evidence="1 19">
        <name>FAD</name>
        <dbReference type="ChEBI" id="CHEBI:57692"/>
    </cofactor>
</comment>
<comment type="similarity">
    <text evidence="19">Belongs to the MurB family.</text>
</comment>
<keyword evidence="22" id="KW-1185">Reference proteome</keyword>
<dbReference type="Pfam" id="PF01565">
    <property type="entry name" value="FAD_binding_4"/>
    <property type="match status" value="1"/>
</dbReference>
<dbReference type="PANTHER" id="PTHR21071:SF4">
    <property type="entry name" value="UDP-N-ACETYLENOLPYRUVOYLGLUCOSAMINE REDUCTASE"/>
    <property type="match status" value="1"/>
</dbReference>
<dbReference type="Gene3D" id="3.30.43.10">
    <property type="entry name" value="Uridine Diphospho-n-acetylenolpyruvylglucosamine Reductase, domain 2"/>
    <property type="match status" value="1"/>
</dbReference>
<feature type="domain" description="FAD-binding PCMH-type" evidence="20">
    <location>
        <begin position="25"/>
        <end position="189"/>
    </location>
</feature>
<evidence type="ECO:0000256" key="19">
    <source>
        <dbReference type="HAMAP-Rule" id="MF_00037"/>
    </source>
</evidence>
<dbReference type="Proteomes" id="UP000188181">
    <property type="component" value="Chromosome"/>
</dbReference>
<keyword evidence="7 19" id="KW-0963">Cytoplasm</keyword>
<keyword evidence="14 19" id="KW-0560">Oxidoreductase</keyword>
<dbReference type="GO" id="GO:0008360">
    <property type="term" value="P:regulation of cell shape"/>
    <property type="evidence" value="ECO:0007669"/>
    <property type="project" value="UniProtKB-KW"/>
</dbReference>
<dbReference type="InterPro" id="IPR003170">
    <property type="entry name" value="MurB"/>
</dbReference>
<keyword evidence="11 19" id="KW-0521">NADP</keyword>
<dbReference type="InterPro" id="IPR036318">
    <property type="entry name" value="FAD-bd_PCMH-like_sf"/>
</dbReference>
<keyword evidence="9 19" id="KW-0285">Flavoprotein</keyword>
<dbReference type="Gene3D" id="3.90.78.10">
    <property type="entry name" value="UDP-N-acetylenolpyruvoylglucosamine reductase, C-terminal domain"/>
    <property type="match status" value="1"/>
</dbReference>
<name>A0A1Q2MEU4_9BACT</name>
<dbReference type="HAMAP" id="MF_00037">
    <property type="entry name" value="MurB"/>
    <property type="match status" value="1"/>
</dbReference>
<dbReference type="InterPro" id="IPR016167">
    <property type="entry name" value="FAD-bd_PCMH_sub1"/>
</dbReference>
<dbReference type="PROSITE" id="PS51387">
    <property type="entry name" value="FAD_PCMH"/>
    <property type="match status" value="1"/>
</dbReference>
<evidence type="ECO:0000259" key="20">
    <source>
        <dbReference type="PROSITE" id="PS51387"/>
    </source>
</evidence>
<dbReference type="GO" id="GO:0005829">
    <property type="term" value="C:cytosol"/>
    <property type="evidence" value="ECO:0007669"/>
    <property type="project" value="TreeGrafter"/>
</dbReference>
<dbReference type="GO" id="GO:0009252">
    <property type="term" value="P:peptidoglycan biosynthetic process"/>
    <property type="evidence" value="ECO:0007669"/>
    <property type="project" value="UniProtKB-UniRule"/>
</dbReference>